<reference evidence="2" key="1">
    <citation type="submission" date="2021-12" db="EMBL/GenBank/DDBJ databases">
        <title>Alicyclobacillaceae gen. nov., sp. nov., isolated from chalcocite enrichment system.</title>
        <authorList>
            <person name="Jiang Z."/>
        </authorList>
    </citation>
    <scope>NUCLEOTIDE SEQUENCE</scope>
    <source>
        <strain evidence="2">MYW30-H2</strain>
    </source>
</reference>
<keyword evidence="3" id="KW-1185">Reference proteome</keyword>
<feature type="domain" description="Transposase IS4-like" evidence="1">
    <location>
        <begin position="157"/>
        <end position="317"/>
    </location>
</feature>
<gene>
    <name evidence="2" type="ORF">LSG31_05470</name>
</gene>
<evidence type="ECO:0000313" key="2">
    <source>
        <dbReference type="EMBL" id="UOF92785.1"/>
    </source>
</evidence>
<dbReference type="SUPFAM" id="SSF53098">
    <property type="entry name" value="Ribonuclease H-like"/>
    <property type="match status" value="1"/>
</dbReference>
<organism evidence="2 3">
    <name type="scientific">Fodinisporobacter ferrooxydans</name>
    <dbReference type="NCBI Taxonomy" id="2901836"/>
    <lineage>
        <taxon>Bacteria</taxon>
        <taxon>Bacillati</taxon>
        <taxon>Bacillota</taxon>
        <taxon>Bacilli</taxon>
        <taxon>Bacillales</taxon>
        <taxon>Alicyclobacillaceae</taxon>
        <taxon>Fodinisporobacter</taxon>
    </lineage>
</organism>
<evidence type="ECO:0000313" key="3">
    <source>
        <dbReference type="Proteomes" id="UP000830167"/>
    </source>
</evidence>
<name>A0ABY4CQL3_9BACL</name>
<dbReference type="InterPro" id="IPR012337">
    <property type="entry name" value="RNaseH-like_sf"/>
</dbReference>
<dbReference type="Pfam" id="PF01609">
    <property type="entry name" value="DDE_Tnp_1"/>
    <property type="match status" value="1"/>
</dbReference>
<sequence>MGLMLRSDHLGVTSVIRDLSLRAQCYESLIHFFRSSAWSLESLRMTWLQIVKRTAPLSYVNGMVVLIGDGMKQAKEARRMPGVKKLHQESENSSKAQYIFGHLFGAIGILMGMPQKWFCLPLFMNLQDGVKTIFGWSSPSERQDSHVVQMMDQGFAAAKAFGKALLLLDRYFLSVPALKLLNEWNATGTTRMHIVTKAKSNAVAYEHPSATKKGRGRPRKKGAEVKRKSLFQSRADAFQTAQVTIYGKDETVQYLCLDLLWGQGLYQELRFVLVQHSDQLSILVSTDLTLEATDIIRLYGYRFKIECTFREMKQVIGGFSYHFWRKSMPKMKRYRKKGESHPVEQVIDDKQRTHIRQTVKAIEGYVMCSCIAMGLLQLIAVRYSSRVPGLFFRYLRTPSKAVVSEATEMAYLRTSIFRLFARNPQLSITKIIQSKQETPEIEVDLLAS</sequence>
<dbReference type="EMBL" id="CP089291">
    <property type="protein sequence ID" value="UOF92785.1"/>
    <property type="molecule type" value="Genomic_DNA"/>
</dbReference>
<dbReference type="InterPro" id="IPR002559">
    <property type="entry name" value="Transposase_11"/>
</dbReference>
<protein>
    <submittedName>
        <fullName evidence="2">Transposase</fullName>
    </submittedName>
</protein>
<proteinExistence type="predicted"/>
<evidence type="ECO:0000259" key="1">
    <source>
        <dbReference type="Pfam" id="PF01609"/>
    </source>
</evidence>
<dbReference type="Proteomes" id="UP000830167">
    <property type="component" value="Chromosome"/>
</dbReference>
<accession>A0ABY4CQL3</accession>